<feature type="compositionally biased region" description="Low complexity" evidence="1">
    <location>
        <begin position="315"/>
        <end position="338"/>
    </location>
</feature>
<evidence type="ECO:0000313" key="3">
    <source>
        <dbReference type="EMBL" id="KAJ7608396.1"/>
    </source>
</evidence>
<dbReference type="EMBL" id="JARKIF010000045">
    <property type="protein sequence ID" value="KAJ7608396.1"/>
    <property type="molecule type" value="Genomic_DNA"/>
</dbReference>
<protein>
    <submittedName>
        <fullName evidence="3">Uncharacterized protein</fullName>
    </submittedName>
</protein>
<feature type="region of interest" description="Disordered" evidence="1">
    <location>
        <begin position="315"/>
        <end position="358"/>
    </location>
</feature>
<dbReference type="GO" id="GO:0008237">
    <property type="term" value="F:metallopeptidase activity"/>
    <property type="evidence" value="ECO:0007669"/>
    <property type="project" value="InterPro"/>
</dbReference>
<organism evidence="3 4">
    <name type="scientific">Roridomyces roridus</name>
    <dbReference type="NCBI Taxonomy" id="1738132"/>
    <lineage>
        <taxon>Eukaryota</taxon>
        <taxon>Fungi</taxon>
        <taxon>Dikarya</taxon>
        <taxon>Basidiomycota</taxon>
        <taxon>Agaricomycotina</taxon>
        <taxon>Agaricomycetes</taxon>
        <taxon>Agaricomycetidae</taxon>
        <taxon>Agaricales</taxon>
        <taxon>Marasmiineae</taxon>
        <taxon>Mycenaceae</taxon>
        <taxon>Roridomyces</taxon>
    </lineage>
</organism>
<evidence type="ECO:0000256" key="2">
    <source>
        <dbReference type="SAM" id="SignalP"/>
    </source>
</evidence>
<keyword evidence="4" id="KW-1185">Reference proteome</keyword>
<feature type="chain" id="PRO_5041920306" evidence="2">
    <location>
        <begin position="21"/>
        <end position="447"/>
    </location>
</feature>
<gene>
    <name evidence="3" type="ORF">FB45DRAFT_1039731</name>
</gene>
<evidence type="ECO:0000313" key="4">
    <source>
        <dbReference type="Proteomes" id="UP001221142"/>
    </source>
</evidence>
<sequence>MHFISFAASVLLSTAIVARGSPIPLDRRAGVTFHILTAGDEACDDGQVAAIKAAITDAKLMASGALEALAVQGVQKSNGYKHLLGDAPVASVKERFNFVNNLDIPATVTSLDAFRGKTNDLVFTGIPATAAKSGVAYANTVNIGHPTKQDNGVNPTVNLIRFAPAGLAAHESFKVAAAKIKAAGGEMKANAFQTFGKIPAPPTAFILVHEVQHSFPMFGNDEEKHLADQHTAAGKAATGINQVQTLTDAQKPLNPQNYTFFALYVCHSSSRPLPRRARNFSRPVASSLVLNWEVSRAPSLVLRSLVERVIKAKPTATAPVKASKPAAVKPSAAPVAKPVAPPAANPAAPAKPAAPPAAKPVVPAKAAIPPAAKPIAAAKPAAPPAAKPVVATKPAPPPTTNPVVAAKPAAPPAAKPPTAAAAPFTSCPNLKNGIPGVDLPFAFDGDE</sequence>
<feature type="region of interest" description="Disordered" evidence="1">
    <location>
        <begin position="387"/>
        <end position="435"/>
    </location>
</feature>
<accession>A0AAD7B323</accession>
<proteinExistence type="predicted"/>
<feature type="signal peptide" evidence="2">
    <location>
        <begin position="1"/>
        <end position="20"/>
    </location>
</feature>
<dbReference type="Proteomes" id="UP001221142">
    <property type="component" value="Unassembled WGS sequence"/>
</dbReference>
<dbReference type="AlphaFoldDB" id="A0AAD7B323"/>
<comment type="caution">
    <text evidence="3">The sequence shown here is derived from an EMBL/GenBank/DDBJ whole genome shotgun (WGS) entry which is preliminary data.</text>
</comment>
<reference evidence="3" key="1">
    <citation type="submission" date="2023-03" db="EMBL/GenBank/DDBJ databases">
        <title>Massive genome expansion in bonnet fungi (Mycena s.s.) driven by repeated elements and novel gene families across ecological guilds.</title>
        <authorList>
            <consortium name="Lawrence Berkeley National Laboratory"/>
            <person name="Harder C.B."/>
            <person name="Miyauchi S."/>
            <person name="Viragh M."/>
            <person name="Kuo A."/>
            <person name="Thoen E."/>
            <person name="Andreopoulos B."/>
            <person name="Lu D."/>
            <person name="Skrede I."/>
            <person name="Drula E."/>
            <person name="Henrissat B."/>
            <person name="Morin E."/>
            <person name="Kohler A."/>
            <person name="Barry K."/>
            <person name="LaButti K."/>
            <person name="Morin E."/>
            <person name="Salamov A."/>
            <person name="Lipzen A."/>
            <person name="Mereny Z."/>
            <person name="Hegedus B."/>
            <person name="Baldrian P."/>
            <person name="Stursova M."/>
            <person name="Weitz H."/>
            <person name="Taylor A."/>
            <person name="Grigoriev I.V."/>
            <person name="Nagy L.G."/>
            <person name="Martin F."/>
            <person name="Kauserud H."/>
        </authorList>
    </citation>
    <scope>NUCLEOTIDE SEQUENCE</scope>
    <source>
        <strain evidence="3">9284</strain>
    </source>
</reference>
<evidence type="ECO:0000256" key="1">
    <source>
        <dbReference type="SAM" id="MobiDB-lite"/>
    </source>
</evidence>
<keyword evidence="2" id="KW-0732">Signal</keyword>
<name>A0AAD7B323_9AGAR</name>
<dbReference type="InterPro" id="IPR024079">
    <property type="entry name" value="MetalloPept_cat_dom_sf"/>
</dbReference>
<dbReference type="Gene3D" id="3.40.390.10">
    <property type="entry name" value="Collagenase (Catalytic Domain)"/>
    <property type="match status" value="1"/>
</dbReference>